<evidence type="ECO:0000313" key="1">
    <source>
        <dbReference type="EMBL" id="MBI1619893.1"/>
    </source>
</evidence>
<reference evidence="1 2" key="1">
    <citation type="submission" date="2020-10" db="EMBL/GenBank/DDBJ databases">
        <title>Aquamicrobium zhengzhouensis sp. nov., a exopolysaccharide producing bacterium isolated from farmland soil.</title>
        <authorList>
            <person name="Wang X."/>
        </authorList>
    </citation>
    <scope>NUCLEOTIDE SEQUENCE [LARGE SCALE GENOMIC DNA]</scope>
    <source>
        <strain evidence="2">cd-1</strain>
    </source>
</reference>
<name>A0ABS0S9C1_9HYPH</name>
<accession>A0ABS0S9C1</accession>
<sequence>MAENDEFGRHEVLHMAAFLTRTVASELAAHPQVNANPEWLALADEAGRSLEALYQAVGAVHLDQAHPDPDAAN</sequence>
<gene>
    <name evidence="1" type="ORF">IOD40_04340</name>
</gene>
<proteinExistence type="predicted"/>
<comment type="caution">
    <text evidence="1">The sequence shown here is derived from an EMBL/GenBank/DDBJ whole genome shotgun (WGS) entry which is preliminary data.</text>
</comment>
<evidence type="ECO:0000313" key="2">
    <source>
        <dbReference type="Proteomes" id="UP000601789"/>
    </source>
</evidence>
<dbReference type="Proteomes" id="UP000601789">
    <property type="component" value="Unassembled WGS sequence"/>
</dbReference>
<organism evidence="1 2">
    <name type="scientific">Aquamicrobium zhengzhouense</name>
    <dbReference type="NCBI Taxonomy" id="2781738"/>
    <lineage>
        <taxon>Bacteria</taxon>
        <taxon>Pseudomonadati</taxon>
        <taxon>Pseudomonadota</taxon>
        <taxon>Alphaproteobacteria</taxon>
        <taxon>Hyphomicrobiales</taxon>
        <taxon>Phyllobacteriaceae</taxon>
        <taxon>Aquamicrobium</taxon>
    </lineage>
</organism>
<protein>
    <submittedName>
        <fullName evidence="1">Uncharacterized protein</fullName>
    </submittedName>
</protein>
<keyword evidence="2" id="KW-1185">Reference proteome</keyword>
<dbReference type="EMBL" id="JADGMQ010000002">
    <property type="protein sequence ID" value="MBI1619893.1"/>
    <property type="molecule type" value="Genomic_DNA"/>
</dbReference>
<dbReference type="RefSeq" id="WP_198474693.1">
    <property type="nucleotide sequence ID" value="NZ_JADGMQ010000002.1"/>
</dbReference>